<gene>
    <name evidence="3" type="ORF">RM553_02200</name>
</gene>
<dbReference type="Proteomes" id="UP001262889">
    <property type="component" value="Unassembled WGS sequence"/>
</dbReference>
<name>A0ABU3C5L1_9FLAO</name>
<accession>A0ABU3C5L1</accession>
<keyword evidence="2" id="KW-0472">Membrane</keyword>
<organism evidence="3 4">
    <name type="scientific">Autumnicola tepida</name>
    <dbReference type="NCBI Taxonomy" id="3075595"/>
    <lineage>
        <taxon>Bacteria</taxon>
        <taxon>Pseudomonadati</taxon>
        <taxon>Bacteroidota</taxon>
        <taxon>Flavobacteriia</taxon>
        <taxon>Flavobacteriales</taxon>
        <taxon>Flavobacteriaceae</taxon>
        <taxon>Autumnicola</taxon>
    </lineage>
</organism>
<feature type="transmembrane region" description="Helical" evidence="2">
    <location>
        <begin position="105"/>
        <end position="124"/>
    </location>
</feature>
<feature type="region of interest" description="Disordered" evidence="1">
    <location>
        <begin position="78"/>
        <end position="97"/>
    </location>
</feature>
<comment type="caution">
    <text evidence="3">The sequence shown here is derived from an EMBL/GenBank/DDBJ whole genome shotgun (WGS) entry which is preliminary data.</text>
</comment>
<evidence type="ECO:0000256" key="1">
    <source>
        <dbReference type="SAM" id="MobiDB-lite"/>
    </source>
</evidence>
<keyword evidence="2" id="KW-1133">Transmembrane helix</keyword>
<evidence type="ECO:0000313" key="4">
    <source>
        <dbReference type="Proteomes" id="UP001262889"/>
    </source>
</evidence>
<dbReference type="RefSeq" id="WP_311533337.1">
    <property type="nucleotide sequence ID" value="NZ_JAVRHQ010000001.1"/>
</dbReference>
<keyword evidence="2" id="KW-0812">Transmembrane</keyword>
<proteinExistence type="predicted"/>
<dbReference type="EMBL" id="JAVRHQ010000001">
    <property type="protein sequence ID" value="MDT0641633.1"/>
    <property type="molecule type" value="Genomic_DNA"/>
</dbReference>
<feature type="compositionally biased region" description="Basic and acidic residues" evidence="1">
    <location>
        <begin position="83"/>
        <end position="97"/>
    </location>
</feature>
<sequence length="220" mass="25523">MDKFLQDIFVKAKEESGEDSLRKWAEYIAEYLLEELKYPLSVKTLERYYNGETEPNLEKRNKLAVFLGYSDYREYKAGMQETQPKEEDSEKTGEGKSNKKYSKRIMLLVSLIGILVLGAGYLGYSSGSEDCMIWKEDHYEVTPCEGKAGETKKTLHLLENFRQIEVSDTTTFFRNGKANVWYDKHENELYFFSAPGINPETGKTVKEITDYMINKYVLVD</sequence>
<protein>
    <submittedName>
        <fullName evidence="3">Uncharacterized protein</fullName>
    </submittedName>
</protein>
<keyword evidence="4" id="KW-1185">Reference proteome</keyword>
<evidence type="ECO:0000256" key="2">
    <source>
        <dbReference type="SAM" id="Phobius"/>
    </source>
</evidence>
<reference evidence="3 4" key="1">
    <citation type="submission" date="2023-09" db="EMBL/GenBank/DDBJ databases">
        <authorList>
            <person name="Rey-Velasco X."/>
        </authorList>
    </citation>
    <scope>NUCLEOTIDE SEQUENCE [LARGE SCALE GENOMIC DNA]</scope>
    <source>
        <strain evidence="3 4">F363</strain>
    </source>
</reference>
<evidence type="ECO:0000313" key="3">
    <source>
        <dbReference type="EMBL" id="MDT0641633.1"/>
    </source>
</evidence>